<dbReference type="InterPro" id="IPR037919">
    <property type="entry name" value="OGT"/>
</dbReference>
<dbReference type="AlphaFoldDB" id="A0A382KYW4"/>
<organism evidence="1">
    <name type="scientific">marine metagenome</name>
    <dbReference type="NCBI Taxonomy" id="408172"/>
    <lineage>
        <taxon>unclassified sequences</taxon>
        <taxon>metagenomes</taxon>
        <taxon>ecological metagenomes</taxon>
    </lineage>
</organism>
<dbReference type="GO" id="GO:0097363">
    <property type="term" value="F:protein O-acetylglucosaminyltransferase activity"/>
    <property type="evidence" value="ECO:0007669"/>
    <property type="project" value="TreeGrafter"/>
</dbReference>
<name>A0A382KYW4_9ZZZZ</name>
<dbReference type="GO" id="GO:0006493">
    <property type="term" value="P:protein O-linked glycosylation"/>
    <property type="evidence" value="ECO:0007669"/>
    <property type="project" value="InterPro"/>
</dbReference>
<sequence>MKRNLLPVDEAPDSAKLLVTEAESLFSDGNVSASVDLCRQALKKDKSNADAIGLLALVSYQAGNVAQAKRLLSQAIEITPRNAVHHYRLANIHQDQGNLDEAIACYTEALSQSPNFLAALVNLGNSLLQNRDYQRAINVS</sequence>
<dbReference type="InterPro" id="IPR019734">
    <property type="entry name" value="TPR_rpt"/>
</dbReference>
<protein>
    <submittedName>
        <fullName evidence="1">Uncharacterized protein</fullName>
    </submittedName>
</protein>
<dbReference type="PANTHER" id="PTHR44366">
    <property type="entry name" value="UDP-N-ACETYLGLUCOSAMINE--PEPTIDE N-ACETYLGLUCOSAMINYLTRANSFERASE 110 KDA SUBUNIT"/>
    <property type="match status" value="1"/>
</dbReference>
<dbReference type="Pfam" id="PF14559">
    <property type="entry name" value="TPR_19"/>
    <property type="match status" value="1"/>
</dbReference>
<dbReference type="InterPro" id="IPR011990">
    <property type="entry name" value="TPR-like_helical_dom_sf"/>
</dbReference>
<gene>
    <name evidence="1" type="ORF">METZ01_LOCUS281116</name>
</gene>
<proteinExistence type="predicted"/>
<feature type="non-terminal residue" evidence="1">
    <location>
        <position position="140"/>
    </location>
</feature>
<dbReference type="SUPFAM" id="SSF48452">
    <property type="entry name" value="TPR-like"/>
    <property type="match status" value="1"/>
</dbReference>
<accession>A0A382KYW4</accession>
<dbReference type="Gene3D" id="1.25.40.10">
    <property type="entry name" value="Tetratricopeptide repeat domain"/>
    <property type="match status" value="1"/>
</dbReference>
<dbReference type="PROSITE" id="PS50005">
    <property type="entry name" value="TPR"/>
    <property type="match status" value="2"/>
</dbReference>
<dbReference type="SMART" id="SM00028">
    <property type="entry name" value="TPR"/>
    <property type="match status" value="3"/>
</dbReference>
<reference evidence="1" key="1">
    <citation type="submission" date="2018-05" db="EMBL/GenBank/DDBJ databases">
        <authorList>
            <person name="Lanie J.A."/>
            <person name="Ng W.-L."/>
            <person name="Kazmierczak K.M."/>
            <person name="Andrzejewski T.M."/>
            <person name="Davidsen T.M."/>
            <person name="Wayne K.J."/>
            <person name="Tettelin H."/>
            <person name="Glass J.I."/>
            <person name="Rusch D."/>
            <person name="Podicherti R."/>
            <person name="Tsui H.-C.T."/>
            <person name="Winkler M.E."/>
        </authorList>
    </citation>
    <scope>NUCLEOTIDE SEQUENCE</scope>
</reference>
<dbReference type="PANTHER" id="PTHR44366:SF1">
    <property type="entry name" value="UDP-N-ACETYLGLUCOSAMINE--PEPTIDE N-ACETYLGLUCOSAMINYLTRANSFERASE 110 KDA SUBUNIT"/>
    <property type="match status" value="1"/>
</dbReference>
<dbReference type="EMBL" id="UINC01082988">
    <property type="protein sequence ID" value="SVC28262.1"/>
    <property type="molecule type" value="Genomic_DNA"/>
</dbReference>
<dbReference type="Pfam" id="PF00515">
    <property type="entry name" value="TPR_1"/>
    <property type="match status" value="1"/>
</dbReference>
<evidence type="ECO:0000313" key="1">
    <source>
        <dbReference type="EMBL" id="SVC28262.1"/>
    </source>
</evidence>